<protein>
    <recommendedName>
        <fullName evidence="3">PilZ domain-containing protein</fullName>
    </recommendedName>
</protein>
<dbReference type="EMBL" id="BOMY01000013">
    <property type="protein sequence ID" value="GIF19299.1"/>
    <property type="molecule type" value="Genomic_DNA"/>
</dbReference>
<evidence type="ECO:0008006" key="3">
    <source>
        <dbReference type="Google" id="ProtNLM"/>
    </source>
</evidence>
<proteinExistence type="predicted"/>
<keyword evidence="2" id="KW-1185">Reference proteome</keyword>
<sequence>MVSLPFIRLQVFDRDLAADHGTERIRARDRAYGGPVNLCRMAKDRDLSAEHPGTMSAPTLPPDGSYLEMTSYGETNPEVRVVHASGTVITLSLAMAHVPPANSTVELRWAAAPRGRYAQQGYVLAVDGNRVEVRFTGHPAVLQSRSYVRGGGGEPVVMSRPGHQDAAGTVHDMSERAVRAHFTDVELYPGDEMTLSIQVGDEVVSFPATTYKVNSMRQQVPVRGPLSVEMVAVFDDQEEVQARVIRRYIMRNQLMHRNRGND</sequence>
<name>A0A919NII5_9ACTN</name>
<dbReference type="AlphaFoldDB" id="A0A919NII5"/>
<evidence type="ECO:0000313" key="1">
    <source>
        <dbReference type="EMBL" id="GIF19299.1"/>
    </source>
</evidence>
<dbReference type="Proteomes" id="UP000623608">
    <property type="component" value="Unassembled WGS sequence"/>
</dbReference>
<accession>A0A919NII5</accession>
<evidence type="ECO:0000313" key="2">
    <source>
        <dbReference type="Proteomes" id="UP000623608"/>
    </source>
</evidence>
<comment type="caution">
    <text evidence="1">The sequence shown here is derived from an EMBL/GenBank/DDBJ whole genome shotgun (WGS) entry which is preliminary data.</text>
</comment>
<reference evidence="1" key="1">
    <citation type="submission" date="2021-01" db="EMBL/GenBank/DDBJ databases">
        <title>Whole genome shotgun sequence of Actinoplanes tereljensis NBRC 105297.</title>
        <authorList>
            <person name="Komaki H."/>
            <person name="Tamura T."/>
        </authorList>
    </citation>
    <scope>NUCLEOTIDE SEQUENCE</scope>
    <source>
        <strain evidence="1">NBRC 105297</strain>
    </source>
</reference>
<organism evidence="1 2">
    <name type="scientific">Paractinoplanes tereljensis</name>
    <dbReference type="NCBI Taxonomy" id="571912"/>
    <lineage>
        <taxon>Bacteria</taxon>
        <taxon>Bacillati</taxon>
        <taxon>Actinomycetota</taxon>
        <taxon>Actinomycetes</taxon>
        <taxon>Micromonosporales</taxon>
        <taxon>Micromonosporaceae</taxon>
        <taxon>Paractinoplanes</taxon>
    </lineage>
</organism>
<gene>
    <name evidence="1" type="ORF">Ate02nite_20290</name>
</gene>